<gene>
    <name evidence="4" type="ORF">ENE74_10790</name>
</gene>
<dbReference type="PRINTS" id="PR00081">
    <property type="entry name" value="GDHRDH"/>
</dbReference>
<sequence>MPPHALVTGASAGLGTLFCEALARQGKPLVIVARREERLAAVAADLRQRFGVTVVPIAMDLASADAPVTLFARLAEQDIIIDTLINNAGFGARGAFDAIDLSVQTEMVDLNCRGLMALCHLALPGMIARGDGAILNLASVAAFLPGPYMSTYYATKAFVLSLSQALHEEVKHKGVRVSALCPGPTETEFAAVAGLGNSKLFATNVANAADVVRDGMAALQANRAVAVSGLSNRIAVAALRFAPRGFARRTAMRLQKARG</sequence>
<dbReference type="PANTHER" id="PTHR44196:SF2">
    <property type="entry name" value="SHORT-CHAIN DEHYDROGENASE-RELATED"/>
    <property type="match status" value="1"/>
</dbReference>
<dbReference type="GO" id="GO:0016020">
    <property type="term" value="C:membrane"/>
    <property type="evidence" value="ECO:0007669"/>
    <property type="project" value="TreeGrafter"/>
</dbReference>
<accession>A0A437J715</accession>
<protein>
    <submittedName>
        <fullName evidence="4">SDR family oxidoreductase</fullName>
    </submittedName>
</protein>
<evidence type="ECO:0000313" key="4">
    <source>
        <dbReference type="EMBL" id="RVT40940.1"/>
    </source>
</evidence>
<evidence type="ECO:0000256" key="1">
    <source>
        <dbReference type="ARBA" id="ARBA00006484"/>
    </source>
</evidence>
<dbReference type="GO" id="GO:0016491">
    <property type="term" value="F:oxidoreductase activity"/>
    <property type="evidence" value="ECO:0007669"/>
    <property type="project" value="UniProtKB-KW"/>
</dbReference>
<dbReference type="AlphaFoldDB" id="A0A437J715"/>
<dbReference type="Gene3D" id="3.40.50.720">
    <property type="entry name" value="NAD(P)-binding Rossmann-like Domain"/>
    <property type="match status" value="1"/>
</dbReference>
<evidence type="ECO:0000256" key="2">
    <source>
        <dbReference type="ARBA" id="ARBA00023002"/>
    </source>
</evidence>
<dbReference type="Pfam" id="PF00106">
    <property type="entry name" value="adh_short"/>
    <property type="match status" value="1"/>
</dbReference>
<evidence type="ECO:0000313" key="5">
    <source>
        <dbReference type="Proteomes" id="UP000282977"/>
    </source>
</evidence>
<dbReference type="InterPro" id="IPR036291">
    <property type="entry name" value="NAD(P)-bd_dom_sf"/>
</dbReference>
<keyword evidence="5" id="KW-1185">Reference proteome</keyword>
<reference evidence="4 5" key="1">
    <citation type="submission" date="2019-01" db="EMBL/GenBank/DDBJ databases">
        <authorList>
            <person name="Chen W.-M."/>
        </authorList>
    </citation>
    <scope>NUCLEOTIDE SEQUENCE [LARGE SCALE GENOMIC DNA]</scope>
    <source>
        <strain evidence="4 5">TLA-22</strain>
    </source>
</reference>
<dbReference type="PANTHER" id="PTHR44196">
    <property type="entry name" value="DEHYDROGENASE/REDUCTASE SDR FAMILY MEMBER 7B"/>
    <property type="match status" value="1"/>
</dbReference>
<comment type="similarity">
    <text evidence="1 3">Belongs to the short-chain dehydrogenases/reductases (SDR) family.</text>
</comment>
<organism evidence="4 5">
    <name type="scientific">Sphingobium algorifonticola</name>
    <dbReference type="NCBI Taxonomy" id="2008318"/>
    <lineage>
        <taxon>Bacteria</taxon>
        <taxon>Pseudomonadati</taxon>
        <taxon>Pseudomonadota</taxon>
        <taxon>Alphaproteobacteria</taxon>
        <taxon>Sphingomonadales</taxon>
        <taxon>Sphingomonadaceae</taxon>
        <taxon>Sphingobium</taxon>
    </lineage>
</organism>
<name>A0A437J715_9SPHN</name>
<dbReference type="Proteomes" id="UP000282977">
    <property type="component" value="Unassembled WGS sequence"/>
</dbReference>
<dbReference type="SUPFAM" id="SSF51735">
    <property type="entry name" value="NAD(P)-binding Rossmann-fold domains"/>
    <property type="match status" value="1"/>
</dbReference>
<proteinExistence type="inferred from homology"/>
<dbReference type="InterPro" id="IPR002347">
    <property type="entry name" value="SDR_fam"/>
</dbReference>
<dbReference type="EMBL" id="RZUL01000003">
    <property type="protein sequence ID" value="RVT40940.1"/>
    <property type="molecule type" value="Genomic_DNA"/>
</dbReference>
<dbReference type="PRINTS" id="PR00080">
    <property type="entry name" value="SDRFAMILY"/>
</dbReference>
<keyword evidence="2" id="KW-0560">Oxidoreductase</keyword>
<evidence type="ECO:0000256" key="3">
    <source>
        <dbReference type="RuleBase" id="RU000363"/>
    </source>
</evidence>
<dbReference type="PIRSF" id="PIRSF000126">
    <property type="entry name" value="11-beta-HSD1"/>
    <property type="match status" value="1"/>
</dbReference>
<comment type="caution">
    <text evidence="4">The sequence shown here is derived from an EMBL/GenBank/DDBJ whole genome shotgun (WGS) entry which is preliminary data.</text>
</comment>
<dbReference type="OrthoDB" id="9810734at2"/>
<dbReference type="RefSeq" id="WP_127690939.1">
    <property type="nucleotide sequence ID" value="NZ_RZUL01000003.1"/>
</dbReference>